<dbReference type="InterPro" id="IPR027939">
    <property type="entry name" value="NMT1/THI5"/>
</dbReference>
<keyword evidence="3" id="KW-1185">Reference proteome</keyword>
<accession>A0A1H1C802</accession>
<dbReference type="SUPFAM" id="SSF53850">
    <property type="entry name" value="Periplasmic binding protein-like II"/>
    <property type="match status" value="1"/>
</dbReference>
<proteinExistence type="predicted"/>
<dbReference type="PANTHER" id="PTHR31528:SF3">
    <property type="entry name" value="THIAMINE BIOSYNTHESIS PROTEIN HI_0357-RELATED"/>
    <property type="match status" value="1"/>
</dbReference>
<evidence type="ECO:0000313" key="3">
    <source>
        <dbReference type="Proteomes" id="UP000183487"/>
    </source>
</evidence>
<feature type="domain" description="SsuA/THI5-like" evidence="1">
    <location>
        <begin position="112"/>
        <end position="315"/>
    </location>
</feature>
<reference evidence="3" key="1">
    <citation type="submission" date="2016-10" db="EMBL/GenBank/DDBJ databases">
        <authorList>
            <person name="Varghese N."/>
        </authorList>
    </citation>
    <scope>NUCLEOTIDE SEQUENCE [LARGE SCALE GENOMIC DNA]</scope>
    <source>
        <strain evidence="3">GAS106B</strain>
    </source>
</reference>
<dbReference type="PANTHER" id="PTHR31528">
    <property type="entry name" value="4-AMINO-5-HYDROXYMETHYL-2-METHYLPYRIMIDINE PHOSPHATE SYNTHASE THI11-RELATED"/>
    <property type="match status" value="1"/>
</dbReference>
<organism evidence="2 3">
    <name type="scientific">Paraburkholderia fungorum</name>
    <dbReference type="NCBI Taxonomy" id="134537"/>
    <lineage>
        <taxon>Bacteria</taxon>
        <taxon>Pseudomonadati</taxon>
        <taxon>Pseudomonadota</taxon>
        <taxon>Betaproteobacteria</taxon>
        <taxon>Burkholderiales</taxon>
        <taxon>Burkholderiaceae</taxon>
        <taxon>Paraburkholderia</taxon>
    </lineage>
</organism>
<dbReference type="Proteomes" id="UP000183487">
    <property type="component" value="Unassembled WGS sequence"/>
</dbReference>
<evidence type="ECO:0000313" key="2">
    <source>
        <dbReference type="EMBL" id="SDQ60190.1"/>
    </source>
</evidence>
<dbReference type="GO" id="GO:0009228">
    <property type="term" value="P:thiamine biosynthetic process"/>
    <property type="evidence" value="ECO:0007669"/>
    <property type="project" value="InterPro"/>
</dbReference>
<dbReference type="EMBL" id="FNKP01000001">
    <property type="protein sequence ID" value="SDQ60190.1"/>
    <property type="molecule type" value="Genomic_DNA"/>
</dbReference>
<sequence>MQLPQIVTRLFCVTAMSLCAITLGGVIARSLLRRLSAIPTIPTFPTFTRSSVMRVLHLLSRFARVAVAGRSLISSLIARRAAATALTGLALATPLAHAEDHVTLLTSWYAQAEHGGFYQAVATGIYKKYGLDVTIKMGGPQVNGMQLLAGGQADFLLGYDFQVLSSVEAGIPVTTVAAAFQYDPQGMMTHADVTSLGGLKNKTILVAGSGRTTWWPWLKAKYGYTEAQARPYTFNLQPFFADQNVAMQAYPSSETFQAEQAHANAHFFLFADDGYPPYNTTIVTMRDTMKTKPDVVARFVKASMEGWKSYLNDPAPGNALIKKDNPQMSDAQLAYGVAQLKKLKIVTGGDAATQGIGTMSDARWKKTFDYMVDAKLLKPATDYHAAYTLQFIQNVKVMP</sequence>
<dbReference type="Pfam" id="PF09084">
    <property type="entry name" value="NMT1"/>
    <property type="match status" value="1"/>
</dbReference>
<dbReference type="AlphaFoldDB" id="A0A1H1C802"/>
<protein>
    <submittedName>
        <fullName evidence="2">NitT/TauT family transport system substrate-binding protein</fullName>
    </submittedName>
</protein>
<dbReference type="Gene3D" id="3.40.190.10">
    <property type="entry name" value="Periplasmic binding protein-like II"/>
    <property type="match status" value="2"/>
</dbReference>
<dbReference type="InterPro" id="IPR015168">
    <property type="entry name" value="SsuA/THI5"/>
</dbReference>
<gene>
    <name evidence="2" type="ORF">SAMN05443245_2016</name>
</gene>
<name>A0A1H1C802_9BURK</name>
<evidence type="ECO:0000259" key="1">
    <source>
        <dbReference type="Pfam" id="PF09084"/>
    </source>
</evidence>